<dbReference type="SUPFAM" id="SSF50341">
    <property type="entry name" value="CheW-like"/>
    <property type="match status" value="3"/>
</dbReference>
<dbReference type="Pfam" id="PF01584">
    <property type="entry name" value="CheW"/>
    <property type="match status" value="3"/>
</dbReference>
<dbReference type="GO" id="GO:0007165">
    <property type="term" value="P:signal transduction"/>
    <property type="evidence" value="ECO:0007669"/>
    <property type="project" value="InterPro"/>
</dbReference>
<dbReference type="SMART" id="SM00260">
    <property type="entry name" value="CheW"/>
    <property type="match status" value="2"/>
</dbReference>
<dbReference type="GO" id="GO:0005829">
    <property type="term" value="C:cytosol"/>
    <property type="evidence" value="ECO:0007669"/>
    <property type="project" value="TreeGrafter"/>
</dbReference>
<dbReference type="Gene3D" id="2.40.50.180">
    <property type="entry name" value="CheA-289, Domain 4"/>
    <property type="match status" value="3"/>
</dbReference>
<dbReference type="RefSeq" id="WP_321390637.1">
    <property type="nucleotide sequence ID" value="NZ_CP139487.1"/>
</dbReference>
<protein>
    <submittedName>
        <fullName evidence="2">Chemotaxis protein CheW</fullName>
    </submittedName>
</protein>
<feature type="domain" description="CheW-like" evidence="1">
    <location>
        <begin position="5"/>
        <end position="145"/>
    </location>
</feature>
<dbReference type="Proteomes" id="UP001324634">
    <property type="component" value="Chromosome"/>
</dbReference>
<feature type="domain" description="CheW-like" evidence="1">
    <location>
        <begin position="168"/>
        <end position="311"/>
    </location>
</feature>
<evidence type="ECO:0000313" key="2">
    <source>
        <dbReference type="EMBL" id="WPU63613.1"/>
    </source>
</evidence>
<dbReference type="PANTHER" id="PTHR22617:SF23">
    <property type="entry name" value="CHEMOTAXIS PROTEIN CHEW"/>
    <property type="match status" value="1"/>
</dbReference>
<proteinExistence type="predicted"/>
<gene>
    <name evidence="2" type="ORF">SOO65_13030</name>
</gene>
<organism evidence="2 3">
    <name type="scientific">Peredibacter starrii</name>
    <dbReference type="NCBI Taxonomy" id="28202"/>
    <lineage>
        <taxon>Bacteria</taxon>
        <taxon>Pseudomonadati</taxon>
        <taxon>Bdellovibrionota</taxon>
        <taxon>Bacteriovoracia</taxon>
        <taxon>Bacteriovoracales</taxon>
        <taxon>Bacteriovoracaceae</taxon>
        <taxon>Peredibacter</taxon>
    </lineage>
</organism>
<dbReference type="InterPro" id="IPR039315">
    <property type="entry name" value="CheW"/>
</dbReference>
<dbReference type="InterPro" id="IPR002545">
    <property type="entry name" value="CheW-lke_dom"/>
</dbReference>
<reference evidence="2 3" key="1">
    <citation type="submission" date="2023-11" db="EMBL/GenBank/DDBJ databases">
        <title>Peredibacter starrii A3.12.</title>
        <authorList>
            <person name="Mitchell R.J."/>
        </authorList>
    </citation>
    <scope>NUCLEOTIDE SEQUENCE [LARGE SCALE GENOMIC DNA]</scope>
    <source>
        <strain evidence="2 3">A3.12</strain>
    </source>
</reference>
<dbReference type="AlphaFoldDB" id="A0AAX4HK44"/>
<dbReference type="Gene3D" id="2.30.30.40">
    <property type="entry name" value="SH3 Domains"/>
    <property type="match status" value="3"/>
</dbReference>
<accession>A0AAX4HK44</accession>
<dbReference type="InterPro" id="IPR036061">
    <property type="entry name" value="CheW-like_dom_sf"/>
</dbReference>
<sequence length="477" mass="54147">MKDNKSIYGSFFVGDFEIALPIESVQEVVNYPENITPIPLAPHFFTGLFTLRGMVIPVVNLGELLGLGSSGEMNHKKVAITTYHDIKIGLVFDSTHEILKVSHDDFNQVSYQEGSSHPVIKNILKIGERLLQVIDIENLIKVEDIPHIMSSVRISHGVQKTDTKTEKKKQAISFLIGDKKLAFPMDDIFEIIKIPKMEKGYVNYPYSRGLINLRGMMIPVMDYGHFLNHALMEASDEKQIMILTLKDDFKVGIMVDAVESIVGYYESEVLTISNLDMNQHGFYTGMLPQNILLMKADLFLNHSEISQIIKGHAKLYQNVATKARRKNTAKETFISFKIKSEYCFPILDIREIIEFPKELTRPIGAPDYILGIYNLRGKAITLINLDEAGDYTQKKVIIMKNDDQYVGLVVDSIENIFSIYVEDKFPCPDLMQNNQNSRLKGLVREFVLLNDGATIKNKPLVVLEALKFFQPETYKVA</sequence>
<name>A0AAX4HK44_9BACT</name>
<dbReference type="EMBL" id="CP139487">
    <property type="protein sequence ID" value="WPU63613.1"/>
    <property type="molecule type" value="Genomic_DNA"/>
</dbReference>
<dbReference type="GO" id="GO:0006935">
    <property type="term" value="P:chemotaxis"/>
    <property type="evidence" value="ECO:0007669"/>
    <property type="project" value="InterPro"/>
</dbReference>
<feature type="domain" description="CheW-like" evidence="1">
    <location>
        <begin position="328"/>
        <end position="474"/>
    </location>
</feature>
<keyword evidence="3" id="KW-1185">Reference proteome</keyword>
<dbReference type="KEGG" id="psti:SOO65_13030"/>
<dbReference type="PANTHER" id="PTHR22617">
    <property type="entry name" value="CHEMOTAXIS SENSOR HISTIDINE KINASE-RELATED"/>
    <property type="match status" value="1"/>
</dbReference>
<evidence type="ECO:0000259" key="1">
    <source>
        <dbReference type="PROSITE" id="PS50851"/>
    </source>
</evidence>
<evidence type="ECO:0000313" key="3">
    <source>
        <dbReference type="Proteomes" id="UP001324634"/>
    </source>
</evidence>
<dbReference type="PROSITE" id="PS50851">
    <property type="entry name" value="CHEW"/>
    <property type="match status" value="3"/>
</dbReference>